<organism evidence="2 3">
    <name type="scientific">Oesophagostomum dentatum</name>
    <name type="common">Nodular worm</name>
    <dbReference type="NCBI Taxonomy" id="61180"/>
    <lineage>
        <taxon>Eukaryota</taxon>
        <taxon>Metazoa</taxon>
        <taxon>Ecdysozoa</taxon>
        <taxon>Nematoda</taxon>
        <taxon>Chromadorea</taxon>
        <taxon>Rhabditida</taxon>
        <taxon>Rhabditina</taxon>
        <taxon>Rhabditomorpha</taxon>
        <taxon>Strongyloidea</taxon>
        <taxon>Strongylidae</taxon>
        <taxon>Oesophagostomum</taxon>
    </lineage>
</organism>
<evidence type="ECO:0000313" key="3">
    <source>
        <dbReference type="Proteomes" id="UP000053660"/>
    </source>
</evidence>
<dbReference type="Proteomes" id="UP000053660">
    <property type="component" value="Unassembled WGS sequence"/>
</dbReference>
<protein>
    <submittedName>
        <fullName evidence="2">Uncharacterized protein</fullName>
    </submittedName>
</protein>
<feature type="chain" id="PRO_5002061808" evidence="1">
    <location>
        <begin position="19"/>
        <end position="102"/>
    </location>
</feature>
<accession>A0A0B1SSK3</accession>
<dbReference type="AlphaFoldDB" id="A0A0B1SSK3"/>
<gene>
    <name evidence="2" type="ORF">OESDEN_13744</name>
</gene>
<name>A0A0B1SSK3_OESDE</name>
<sequence length="102" mass="11797">MKKFVVIFLVALFCCAASEDLYRPWMGPMTAANRFKRSPGSLWYLFSIVHGWVLCLGPQMEVDLRVHREACIVHGWVLRLGPQPEVDLRDPQKTCIDHGWVR</sequence>
<keyword evidence="3" id="KW-1185">Reference proteome</keyword>
<feature type="signal peptide" evidence="1">
    <location>
        <begin position="1"/>
        <end position="18"/>
    </location>
</feature>
<evidence type="ECO:0000313" key="2">
    <source>
        <dbReference type="EMBL" id="KHJ86502.1"/>
    </source>
</evidence>
<evidence type="ECO:0000256" key="1">
    <source>
        <dbReference type="SAM" id="SignalP"/>
    </source>
</evidence>
<proteinExistence type="predicted"/>
<reference evidence="2 3" key="1">
    <citation type="submission" date="2014-03" db="EMBL/GenBank/DDBJ databases">
        <title>Draft genome of the hookworm Oesophagostomum dentatum.</title>
        <authorList>
            <person name="Mitreva M."/>
        </authorList>
    </citation>
    <scope>NUCLEOTIDE SEQUENCE [LARGE SCALE GENOMIC DNA]</scope>
    <source>
        <strain evidence="2 3">OD-Hann</strain>
    </source>
</reference>
<dbReference type="EMBL" id="KN560214">
    <property type="protein sequence ID" value="KHJ86502.1"/>
    <property type="molecule type" value="Genomic_DNA"/>
</dbReference>
<keyword evidence="1" id="KW-0732">Signal</keyword>